<dbReference type="EMBL" id="JBHSGR010000025">
    <property type="protein sequence ID" value="MFC4695566.1"/>
    <property type="molecule type" value="Genomic_DNA"/>
</dbReference>
<dbReference type="PANTHER" id="PTHR47829">
    <property type="entry name" value="HYDROLASE, PUTATIVE (AFU_ORTHOLOGUE AFUA_1G12880)-RELATED"/>
    <property type="match status" value="1"/>
</dbReference>
<evidence type="ECO:0000259" key="1">
    <source>
        <dbReference type="Pfam" id="PF01636"/>
    </source>
</evidence>
<dbReference type="Gene3D" id="3.30.200.20">
    <property type="entry name" value="Phosphorylase Kinase, domain 1"/>
    <property type="match status" value="1"/>
</dbReference>
<gene>
    <name evidence="3" type="ORF">ACFO3M_19350</name>
</gene>
<sequence>MTATDARPVRAEDAFDVPAVAAWLAAHADPARAGVDLSAVPEVRQFAGGVSNLTYLLRYPDGDLVLRRPPRGEHTGTAHDVAREYRVQDALGRVLPHVPRTVALCEDTAVVGTPFSVVRRVEGPIPRRSLPPGVDLDREQVARLCRNVVDLLVDLHAVDVRAAGLAGLDRGPGYVRRQVENWTKRYARARTRDVPAFARVTAWLAEHQPADRPHTLVHNDFRFDNVVLDPADPTRPVGLLDWELATVGDPLVDLASALGYWIQADDGPLMRRFSRQPTTLPGMMTREQVVAYYSARTGQRVTNAEWAWYEVFGLFRVAVIAQQVWARYRTGQTTNPAFRSFGLAVRLLERRCLAVIRRAGRLTPDRAAAQVGSPLLTRRRIRPRRWTPPAFADPGPTAPLRVARRLPTGDSGPEDVLFDDAGLVVTGLRDGSVVRIDPVTGERTPVGRTGGRPLGVEPRADGSVLVCDHDLGLLRVGVSGDVEVLVSEVDGEPVTFASNVVAAPDGTVWFTTSTTRWDVEHHLGDFFEHSATGRLVRRDPDGTVTTVLSGLGFANGLVRAPDGSHLLLAETSRYRVLRYWLTGERAGTTEPLVENLPGFPDNASLGSDGLLWVAIAAPRNALLDRLLPLPGVLRLLLWNVPERVRPEATPIAWVMAFDPVDGRRVHDLRATDAGYGFVTAVAERGGTLVASGLHEDDVVVLESPGQRTV</sequence>
<dbReference type="InterPro" id="IPR011042">
    <property type="entry name" value="6-blade_b-propeller_TolB-like"/>
</dbReference>
<name>A0ABV9LP55_9ACTN</name>
<dbReference type="SUPFAM" id="SSF56112">
    <property type="entry name" value="Protein kinase-like (PK-like)"/>
    <property type="match status" value="1"/>
</dbReference>
<dbReference type="Proteomes" id="UP001596025">
    <property type="component" value="Unassembled WGS sequence"/>
</dbReference>
<dbReference type="InterPro" id="IPR041726">
    <property type="entry name" value="ACAD10_11_N"/>
</dbReference>
<dbReference type="SUPFAM" id="SSF63829">
    <property type="entry name" value="Calcium-dependent phosphotriesterase"/>
    <property type="match status" value="1"/>
</dbReference>
<dbReference type="Pfam" id="PF01636">
    <property type="entry name" value="APH"/>
    <property type="match status" value="1"/>
</dbReference>
<keyword evidence="4" id="KW-1185">Reference proteome</keyword>
<comment type="caution">
    <text evidence="3">The sequence shown here is derived from an EMBL/GenBank/DDBJ whole genome shotgun (WGS) entry which is preliminary data.</text>
</comment>
<dbReference type="InterPro" id="IPR002575">
    <property type="entry name" value="Aminoglycoside_PTrfase"/>
</dbReference>
<dbReference type="Gene3D" id="3.90.1200.10">
    <property type="match status" value="1"/>
</dbReference>
<dbReference type="CDD" id="cd05154">
    <property type="entry name" value="ACAD10_11_N-like"/>
    <property type="match status" value="1"/>
</dbReference>
<dbReference type="InterPro" id="IPR052898">
    <property type="entry name" value="ACAD10-like"/>
</dbReference>
<feature type="domain" description="Strictosidine synthase conserved region" evidence="2">
    <location>
        <begin position="503"/>
        <end position="583"/>
    </location>
</feature>
<evidence type="ECO:0000313" key="4">
    <source>
        <dbReference type="Proteomes" id="UP001596025"/>
    </source>
</evidence>
<protein>
    <submittedName>
        <fullName evidence="3">Phosphotransferase</fullName>
    </submittedName>
</protein>
<dbReference type="PANTHER" id="PTHR47829:SF1">
    <property type="entry name" value="HAD FAMILY PHOSPHATASE"/>
    <property type="match status" value="1"/>
</dbReference>
<evidence type="ECO:0000313" key="3">
    <source>
        <dbReference type="EMBL" id="MFC4695566.1"/>
    </source>
</evidence>
<dbReference type="Gene3D" id="2.120.10.30">
    <property type="entry name" value="TolB, C-terminal domain"/>
    <property type="match status" value="1"/>
</dbReference>
<dbReference type="Pfam" id="PF03088">
    <property type="entry name" value="Str_synth"/>
    <property type="match status" value="1"/>
</dbReference>
<organism evidence="3 4">
    <name type="scientific">Geodermatophilus arenarius</name>
    <dbReference type="NCBI Taxonomy" id="1137990"/>
    <lineage>
        <taxon>Bacteria</taxon>
        <taxon>Bacillati</taxon>
        <taxon>Actinomycetota</taxon>
        <taxon>Actinomycetes</taxon>
        <taxon>Geodermatophilales</taxon>
        <taxon>Geodermatophilaceae</taxon>
        <taxon>Geodermatophilus</taxon>
    </lineage>
</organism>
<dbReference type="InterPro" id="IPR011009">
    <property type="entry name" value="Kinase-like_dom_sf"/>
</dbReference>
<accession>A0ABV9LP55</accession>
<reference evidence="4" key="1">
    <citation type="journal article" date="2019" name="Int. J. Syst. Evol. Microbiol.">
        <title>The Global Catalogue of Microorganisms (GCM) 10K type strain sequencing project: providing services to taxonomists for standard genome sequencing and annotation.</title>
        <authorList>
            <consortium name="The Broad Institute Genomics Platform"/>
            <consortium name="The Broad Institute Genome Sequencing Center for Infectious Disease"/>
            <person name="Wu L."/>
            <person name="Ma J."/>
        </authorList>
    </citation>
    <scope>NUCLEOTIDE SEQUENCE [LARGE SCALE GENOMIC DNA]</scope>
    <source>
        <strain evidence="4">CCUG 62763</strain>
    </source>
</reference>
<proteinExistence type="predicted"/>
<dbReference type="InterPro" id="IPR018119">
    <property type="entry name" value="Strictosidine_synth_cons-reg"/>
</dbReference>
<dbReference type="Pfam" id="PF20067">
    <property type="entry name" value="SSL_N"/>
    <property type="match status" value="1"/>
</dbReference>
<evidence type="ECO:0000259" key="2">
    <source>
        <dbReference type="Pfam" id="PF03088"/>
    </source>
</evidence>
<dbReference type="RefSeq" id="WP_387992701.1">
    <property type="nucleotide sequence ID" value="NZ_JBHSGR010000025.1"/>
</dbReference>
<feature type="domain" description="Aminoglycoside phosphotransferase" evidence="1">
    <location>
        <begin position="42"/>
        <end position="277"/>
    </location>
</feature>